<dbReference type="InterPro" id="IPR004119">
    <property type="entry name" value="EcKL"/>
</dbReference>
<dbReference type="InterPro" id="IPR015897">
    <property type="entry name" value="CHK_kinase-like"/>
</dbReference>
<feature type="domain" description="CHK kinase-like" evidence="1">
    <location>
        <begin position="126"/>
        <end position="324"/>
    </location>
</feature>
<dbReference type="PANTHER" id="PTHR11012:SF48">
    <property type="entry name" value="CHK KINASE-LIKE DOMAIN-CONTAINING PROTEIN-RELATED"/>
    <property type="match status" value="1"/>
</dbReference>
<keyword evidence="3" id="KW-1185">Reference proteome</keyword>
<dbReference type="SMART" id="SM00587">
    <property type="entry name" value="CHK"/>
    <property type="match status" value="1"/>
</dbReference>
<sequence>MGSSKLLSNAEWAPAVENCLGMKQFEVLNYVLRPLGSTGGFLGDHYTAEVTVRLHEDKNIQKILHFFLKTEPKAANDCKITKQINVFKKEVDTLNIIFVKMKSVLKEGGKNMVWACKCFYTQPEFIILEDLSKQGFRSFTLRDSLRYEHFELTMKALANMHAASIIFEEAQSKQPYRLIDDYPDVLEEALFRHAPNHPGTRWIMCSIKTMWLLVELIHGKDALSEVKSELERIMLSLYDLQKPSGRFRNVVCQGDVKRDNILFRHENGIPVDVRIVDYQFTRYAPPANDIMCFFYLSSYKSFRDRHFTELLTVYYHQFSKNLWEHGLDPEKLLSWRKFKESCDFYRIVGLLIGACYCPGTYISPENIKHVFDSSEVERYIYDDRDQEVKYSFYNDDFYKENVEDIVNELLEYTKKSKQK</sequence>
<dbReference type="Proteomes" id="UP001378592">
    <property type="component" value="Unassembled WGS sequence"/>
</dbReference>
<gene>
    <name evidence="2" type="ORF">R5R35_002603</name>
</gene>
<dbReference type="Pfam" id="PF02958">
    <property type="entry name" value="EcKL"/>
    <property type="match status" value="1"/>
</dbReference>
<dbReference type="EMBL" id="JAZDUA010000084">
    <property type="protein sequence ID" value="KAK7868972.1"/>
    <property type="molecule type" value="Genomic_DNA"/>
</dbReference>
<comment type="caution">
    <text evidence="2">The sequence shown here is derived from an EMBL/GenBank/DDBJ whole genome shotgun (WGS) entry which is preliminary data.</text>
</comment>
<dbReference type="InterPro" id="IPR011009">
    <property type="entry name" value="Kinase-like_dom_sf"/>
</dbReference>
<dbReference type="SUPFAM" id="SSF56112">
    <property type="entry name" value="Protein kinase-like (PK-like)"/>
    <property type="match status" value="1"/>
</dbReference>
<name>A0AAN9VW88_9ORTH</name>
<dbReference type="PANTHER" id="PTHR11012">
    <property type="entry name" value="PROTEIN KINASE-LIKE DOMAIN-CONTAINING"/>
    <property type="match status" value="1"/>
</dbReference>
<dbReference type="AlphaFoldDB" id="A0AAN9VW88"/>
<reference evidence="2 3" key="1">
    <citation type="submission" date="2024-03" db="EMBL/GenBank/DDBJ databases">
        <title>The genome assembly and annotation of the cricket Gryllus longicercus Weissman &amp; Gray.</title>
        <authorList>
            <person name="Szrajer S."/>
            <person name="Gray D."/>
            <person name="Ylla G."/>
        </authorList>
    </citation>
    <scope>NUCLEOTIDE SEQUENCE [LARGE SCALE GENOMIC DNA]</scope>
    <source>
        <strain evidence="2">DAG 2021-001</strain>
        <tissue evidence="2">Whole body minus gut</tissue>
    </source>
</reference>
<evidence type="ECO:0000313" key="2">
    <source>
        <dbReference type="EMBL" id="KAK7868972.1"/>
    </source>
</evidence>
<protein>
    <recommendedName>
        <fullName evidence="1">CHK kinase-like domain-containing protein</fullName>
    </recommendedName>
</protein>
<proteinExistence type="predicted"/>
<organism evidence="2 3">
    <name type="scientific">Gryllus longicercus</name>
    <dbReference type="NCBI Taxonomy" id="2509291"/>
    <lineage>
        <taxon>Eukaryota</taxon>
        <taxon>Metazoa</taxon>
        <taxon>Ecdysozoa</taxon>
        <taxon>Arthropoda</taxon>
        <taxon>Hexapoda</taxon>
        <taxon>Insecta</taxon>
        <taxon>Pterygota</taxon>
        <taxon>Neoptera</taxon>
        <taxon>Polyneoptera</taxon>
        <taxon>Orthoptera</taxon>
        <taxon>Ensifera</taxon>
        <taxon>Gryllidea</taxon>
        <taxon>Grylloidea</taxon>
        <taxon>Gryllidae</taxon>
        <taxon>Gryllinae</taxon>
        <taxon>Gryllus</taxon>
    </lineage>
</organism>
<evidence type="ECO:0000313" key="3">
    <source>
        <dbReference type="Proteomes" id="UP001378592"/>
    </source>
</evidence>
<dbReference type="Gene3D" id="3.90.1200.10">
    <property type="match status" value="1"/>
</dbReference>
<evidence type="ECO:0000259" key="1">
    <source>
        <dbReference type="SMART" id="SM00587"/>
    </source>
</evidence>
<accession>A0AAN9VW88</accession>